<organism evidence="4 5">
    <name type="scientific">Kwoniella newhampshirensis</name>
    <dbReference type="NCBI Taxonomy" id="1651941"/>
    <lineage>
        <taxon>Eukaryota</taxon>
        <taxon>Fungi</taxon>
        <taxon>Dikarya</taxon>
        <taxon>Basidiomycota</taxon>
        <taxon>Agaricomycotina</taxon>
        <taxon>Tremellomycetes</taxon>
        <taxon>Tremellales</taxon>
        <taxon>Cryptococcaceae</taxon>
        <taxon>Kwoniella</taxon>
    </lineage>
</organism>
<sequence length="302" mass="33700">MTTNKTIVAFGATGTQGTAMIQALTSLDPSWIILALTRNPESSASKRLASLRGVKVIKVAENCMEEPDKVFASLEGVRKGEVHGVFSVQGYENDKNMVKFGVAIADAAKDFGVKHIVYSSSQFGGLEDTGFASLEVKRKVEIHIKSIGLPYTFLRPVQFMDIWTPNTPFQFRIGRTVWLKHTFTSHPDKKLQLVSPRDIGIGAARAFINGPGWKDGVVDLAGDALTTREIEKIYKDVWGGSIPLAPFFMAWSAKRFVPIVRDFAQFFVESGWNVDIDELRKDIPELEDYETYARRYKAEKGK</sequence>
<evidence type="ECO:0000259" key="3">
    <source>
        <dbReference type="Pfam" id="PF05368"/>
    </source>
</evidence>
<dbReference type="PANTHER" id="PTHR42748">
    <property type="entry name" value="NITROGEN METABOLITE REPRESSION PROTEIN NMRA FAMILY MEMBER"/>
    <property type="match status" value="1"/>
</dbReference>
<comment type="caution">
    <text evidence="4">The sequence shown here is derived from an EMBL/GenBank/DDBJ whole genome shotgun (WGS) entry which is preliminary data.</text>
</comment>
<dbReference type="KEGG" id="kne:92183604"/>
<dbReference type="InterPro" id="IPR008030">
    <property type="entry name" value="NmrA-like"/>
</dbReference>
<evidence type="ECO:0000256" key="1">
    <source>
        <dbReference type="ARBA" id="ARBA00006328"/>
    </source>
</evidence>
<reference evidence="4 5" key="1">
    <citation type="journal article" date="2024" name="bioRxiv">
        <title>Comparative genomics of Cryptococcus and Kwoniella reveals pathogenesis evolution and contrasting karyotype dynamics via intercentromeric recombination or chromosome fusion.</title>
        <authorList>
            <person name="Coelho M.A."/>
            <person name="David-Palma M."/>
            <person name="Shea T."/>
            <person name="Bowers K."/>
            <person name="McGinley-Smith S."/>
            <person name="Mohammad A.W."/>
            <person name="Gnirke A."/>
            <person name="Yurkov A.M."/>
            <person name="Nowrousian M."/>
            <person name="Sun S."/>
            <person name="Cuomo C.A."/>
            <person name="Heitman J."/>
        </authorList>
    </citation>
    <scope>NUCLEOTIDE SEQUENCE [LARGE SCALE GENOMIC DNA]</scope>
    <source>
        <strain evidence="4 5">CBS 13917</strain>
    </source>
</reference>
<dbReference type="Gene3D" id="3.90.25.10">
    <property type="entry name" value="UDP-galactose 4-epimerase, domain 1"/>
    <property type="match status" value="1"/>
</dbReference>
<dbReference type="Gene3D" id="3.40.50.720">
    <property type="entry name" value="NAD(P)-binding Rossmann-like Domain"/>
    <property type="match status" value="1"/>
</dbReference>
<keyword evidence="2" id="KW-0521">NADP</keyword>
<dbReference type="Proteomes" id="UP001388673">
    <property type="component" value="Unassembled WGS sequence"/>
</dbReference>
<comment type="similarity">
    <text evidence="1">Belongs to the NmrA-type oxidoreductase family.</text>
</comment>
<evidence type="ECO:0000313" key="5">
    <source>
        <dbReference type="Proteomes" id="UP001388673"/>
    </source>
</evidence>
<keyword evidence="5" id="KW-1185">Reference proteome</keyword>
<gene>
    <name evidence="4" type="ORF">IAR55_006346</name>
</gene>
<dbReference type="Pfam" id="PF05368">
    <property type="entry name" value="NmrA"/>
    <property type="match status" value="1"/>
</dbReference>
<dbReference type="RefSeq" id="XP_066800438.1">
    <property type="nucleotide sequence ID" value="XM_066949430.1"/>
</dbReference>
<dbReference type="GeneID" id="92183604"/>
<evidence type="ECO:0000313" key="4">
    <source>
        <dbReference type="EMBL" id="KAK8845630.1"/>
    </source>
</evidence>
<protein>
    <recommendedName>
        <fullName evidence="3">NmrA-like domain-containing protein</fullName>
    </recommendedName>
</protein>
<dbReference type="InterPro" id="IPR036291">
    <property type="entry name" value="NAD(P)-bd_dom_sf"/>
</dbReference>
<name>A0AAW0YV57_9TREE</name>
<dbReference type="AlphaFoldDB" id="A0AAW0YV57"/>
<dbReference type="InterPro" id="IPR051164">
    <property type="entry name" value="NmrA-like_oxidored"/>
</dbReference>
<proteinExistence type="inferred from homology"/>
<evidence type="ECO:0000256" key="2">
    <source>
        <dbReference type="ARBA" id="ARBA00022857"/>
    </source>
</evidence>
<dbReference type="EMBL" id="JBCAWK010000012">
    <property type="protein sequence ID" value="KAK8845630.1"/>
    <property type="molecule type" value="Genomic_DNA"/>
</dbReference>
<dbReference type="PANTHER" id="PTHR42748:SF7">
    <property type="entry name" value="NMRA LIKE REDOX SENSOR 1-RELATED"/>
    <property type="match status" value="1"/>
</dbReference>
<dbReference type="GO" id="GO:0005634">
    <property type="term" value="C:nucleus"/>
    <property type="evidence" value="ECO:0007669"/>
    <property type="project" value="TreeGrafter"/>
</dbReference>
<accession>A0AAW0YV57</accession>
<feature type="domain" description="NmrA-like" evidence="3">
    <location>
        <begin position="4"/>
        <end position="240"/>
    </location>
</feature>
<dbReference type="SUPFAM" id="SSF51735">
    <property type="entry name" value="NAD(P)-binding Rossmann-fold domains"/>
    <property type="match status" value="1"/>
</dbReference>